<dbReference type="InterPro" id="IPR013099">
    <property type="entry name" value="K_chnl_dom"/>
</dbReference>
<feature type="transmembrane region" description="Helical" evidence="2">
    <location>
        <begin position="413"/>
        <end position="433"/>
    </location>
</feature>
<dbReference type="CDD" id="cd00038">
    <property type="entry name" value="CAP_ED"/>
    <property type="match status" value="1"/>
</dbReference>
<feature type="transmembrane region" description="Helical" evidence="2">
    <location>
        <begin position="510"/>
        <end position="533"/>
    </location>
</feature>
<feature type="transmembrane region" description="Helical" evidence="2">
    <location>
        <begin position="577"/>
        <end position="598"/>
    </location>
</feature>
<gene>
    <name evidence="4" type="primary">Kcnh2</name>
    <name evidence="4" type="ORF">AK812_SmicGene8955</name>
</gene>
<dbReference type="OrthoDB" id="426737at2759"/>
<feature type="compositionally biased region" description="Basic residues" evidence="1">
    <location>
        <begin position="40"/>
        <end position="53"/>
    </location>
</feature>
<protein>
    <submittedName>
        <fullName evidence="4">Potassium voltage-gated channel subfamily H member 2</fullName>
    </submittedName>
</protein>
<evidence type="ECO:0000313" key="4">
    <source>
        <dbReference type="EMBL" id="OLQ07592.1"/>
    </source>
</evidence>
<evidence type="ECO:0000313" key="5">
    <source>
        <dbReference type="Proteomes" id="UP000186817"/>
    </source>
</evidence>
<dbReference type="AlphaFoldDB" id="A0A1Q9EJH8"/>
<dbReference type="EMBL" id="LSRX01000135">
    <property type="protein sequence ID" value="OLQ07592.1"/>
    <property type="molecule type" value="Genomic_DNA"/>
</dbReference>
<accession>A0A1Q9EJH8</accession>
<dbReference type="PROSITE" id="PS50042">
    <property type="entry name" value="CNMP_BINDING_3"/>
    <property type="match status" value="1"/>
</dbReference>
<dbReference type="PANTHER" id="PTHR10217">
    <property type="entry name" value="VOLTAGE AND LIGAND GATED POTASSIUM CHANNEL"/>
    <property type="match status" value="1"/>
</dbReference>
<keyword evidence="2" id="KW-1133">Transmembrane helix</keyword>
<dbReference type="SUPFAM" id="SSF81324">
    <property type="entry name" value="Voltage-gated potassium channels"/>
    <property type="match status" value="1"/>
</dbReference>
<feature type="compositionally biased region" description="Basic and acidic residues" evidence="1">
    <location>
        <begin position="280"/>
        <end position="289"/>
    </location>
</feature>
<dbReference type="GO" id="GO:0042391">
    <property type="term" value="P:regulation of membrane potential"/>
    <property type="evidence" value="ECO:0007669"/>
    <property type="project" value="TreeGrafter"/>
</dbReference>
<dbReference type="InterPro" id="IPR000595">
    <property type="entry name" value="cNMP-bd_dom"/>
</dbReference>
<evidence type="ECO:0000259" key="3">
    <source>
        <dbReference type="PROSITE" id="PS50042"/>
    </source>
</evidence>
<reference evidence="4 5" key="1">
    <citation type="submission" date="2016-02" db="EMBL/GenBank/DDBJ databases">
        <title>Genome analysis of coral dinoflagellate symbionts highlights evolutionary adaptations to a symbiotic lifestyle.</title>
        <authorList>
            <person name="Aranda M."/>
            <person name="Li Y."/>
            <person name="Liew Y.J."/>
            <person name="Baumgarten S."/>
            <person name="Simakov O."/>
            <person name="Wilson M."/>
            <person name="Piel J."/>
            <person name="Ashoor H."/>
            <person name="Bougouffa S."/>
            <person name="Bajic V.B."/>
            <person name="Ryu T."/>
            <person name="Ravasi T."/>
            <person name="Bayer T."/>
            <person name="Micklem G."/>
            <person name="Kim H."/>
            <person name="Bhak J."/>
            <person name="Lajeunesse T.C."/>
            <person name="Voolstra C.R."/>
        </authorList>
    </citation>
    <scope>NUCLEOTIDE SEQUENCE [LARGE SCALE GENOMIC DNA]</scope>
    <source>
        <strain evidence="4 5">CCMP2467</strain>
    </source>
</reference>
<feature type="transmembrane region" description="Helical" evidence="2">
    <location>
        <begin position="377"/>
        <end position="401"/>
    </location>
</feature>
<dbReference type="Gene3D" id="1.10.287.70">
    <property type="match status" value="1"/>
</dbReference>
<feature type="region of interest" description="Disordered" evidence="1">
    <location>
        <begin position="254"/>
        <end position="298"/>
    </location>
</feature>
<name>A0A1Q9EJH8_SYMMI</name>
<dbReference type="Proteomes" id="UP000186817">
    <property type="component" value="Unassembled WGS sequence"/>
</dbReference>
<keyword evidence="2" id="KW-0812">Transmembrane</keyword>
<feature type="transmembrane region" description="Helical" evidence="2">
    <location>
        <begin position="553"/>
        <end position="570"/>
    </location>
</feature>
<dbReference type="PANTHER" id="PTHR10217:SF435">
    <property type="entry name" value="POTASSIUM VOLTAGE-GATED CHANNEL PROTEIN EAG"/>
    <property type="match status" value="1"/>
</dbReference>
<dbReference type="Gene3D" id="2.60.120.10">
    <property type="entry name" value="Jelly Rolls"/>
    <property type="match status" value="1"/>
</dbReference>
<dbReference type="InterPro" id="IPR014710">
    <property type="entry name" value="RmlC-like_jellyroll"/>
</dbReference>
<dbReference type="Pfam" id="PF07885">
    <property type="entry name" value="Ion_trans_2"/>
    <property type="match status" value="1"/>
</dbReference>
<feature type="domain" description="Cyclic nucleotide-binding" evidence="3">
    <location>
        <begin position="679"/>
        <end position="802"/>
    </location>
</feature>
<evidence type="ECO:0000256" key="1">
    <source>
        <dbReference type="SAM" id="MobiDB-lite"/>
    </source>
</evidence>
<dbReference type="InterPro" id="IPR018490">
    <property type="entry name" value="cNMP-bd_dom_sf"/>
</dbReference>
<keyword evidence="5" id="KW-1185">Reference proteome</keyword>
<feature type="region of interest" description="Disordered" evidence="1">
    <location>
        <begin position="1"/>
        <end position="62"/>
    </location>
</feature>
<feature type="compositionally biased region" description="Acidic residues" evidence="1">
    <location>
        <begin position="254"/>
        <end position="263"/>
    </location>
</feature>
<dbReference type="GO" id="GO:0005249">
    <property type="term" value="F:voltage-gated potassium channel activity"/>
    <property type="evidence" value="ECO:0007669"/>
    <property type="project" value="TreeGrafter"/>
</dbReference>
<organism evidence="4 5">
    <name type="scientific">Symbiodinium microadriaticum</name>
    <name type="common">Dinoflagellate</name>
    <name type="synonym">Zooxanthella microadriatica</name>
    <dbReference type="NCBI Taxonomy" id="2951"/>
    <lineage>
        <taxon>Eukaryota</taxon>
        <taxon>Sar</taxon>
        <taxon>Alveolata</taxon>
        <taxon>Dinophyceae</taxon>
        <taxon>Suessiales</taxon>
        <taxon>Symbiodiniaceae</taxon>
        <taxon>Symbiodinium</taxon>
    </lineage>
</organism>
<dbReference type="SUPFAM" id="SSF51206">
    <property type="entry name" value="cAMP-binding domain-like"/>
    <property type="match status" value="1"/>
</dbReference>
<keyword evidence="2" id="KW-0472">Membrane</keyword>
<comment type="caution">
    <text evidence="4">The sequence shown here is derived from an EMBL/GenBank/DDBJ whole genome shotgun (WGS) entry which is preliminary data.</text>
</comment>
<dbReference type="SMART" id="SM00100">
    <property type="entry name" value="cNMP"/>
    <property type="match status" value="1"/>
</dbReference>
<feature type="region of interest" description="Disordered" evidence="1">
    <location>
        <begin position="315"/>
        <end position="366"/>
    </location>
</feature>
<feature type="transmembrane region" description="Helical" evidence="2">
    <location>
        <begin position="454"/>
        <end position="474"/>
    </location>
</feature>
<dbReference type="OMA" id="NERCFTI"/>
<dbReference type="GO" id="GO:0005886">
    <property type="term" value="C:plasma membrane"/>
    <property type="evidence" value="ECO:0007669"/>
    <property type="project" value="TreeGrafter"/>
</dbReference>
<evidence type="ECO:0000256" key="2">
    <source>
        <dbReference type="SAM" id="Phobius"/>
    </source>
</evidence>
<dbReference type="InterPro" id="IPR050818">
    <property type="entry name" value="KCNH_animal-type"/>
</dbReference>
<sequence length="854" mass="93992">MELPNAPHVLEPSEPPDGFIRSSSDISGQEEEVSAIRSLPYRHRPSHRSRPSHHSAQDSESEMDRLVGMLIEMPTAMKQVKKALAKLQSQSDQLLQGQLDSRTALSRLEGHLNVGVGQVAAGTAVAAAPRFTPAAANPSFAGRMALTRQASRGNMDGALGDPKVETKTLGLPQDAATTASAGMMAAMRRTSVAIGMGGGPVLQRPAAQVQVQVPAAVPQMPQSTRRASLAFNNNGQPALAPPPVQMTPIMPSFQEEENSDDDSSPLGSPVAKDSEDEENDAKANSEEKAASPSKPQHKVQLMIKEKDEEVMSFTPSLIGGSEQGSRHQSWTLRGTQPTDSSEANRLSSMRSRAWQEDDGDGAASTPKSRFLLMPDTGVSLCWNIIMLLCVSMIAGLIPIQLAYLWGEELPPDWGIVVVLLDICLIVDVPVSFVTTQLDRKTLQFMESAEVAVHYAVSWLVIDLLAAWPLGWSAAPQSAAYFVHRAIKLVKIFKLRYFVPRLEDQIQNHKLSWLKMSGAMLLLVHSLGCAWYCVRNSLIYPGQSGDPDDYVADIYFVVMALTSVGFGDIVPIGSGARLYCIVVMLASSLFSGVLVAFVAQSLRTVFDDEVEKYVWQASEFMRKRKVPSDLQKRVEHGLRQKFQQELSLSVAPKILSNLSPSSQRELALELLRSAVMAFPVFQEAPEGFVSQLASAFNWVQSLAGDLVVEEGQLEEELVFVIEGCLLKLQSATEEELEAFQEDSSEEDEDSVEFDGIKKMEMGRGAWFGERCLFQDDSLRDFTVITDVDSELAVLAAVDYMRILKLYPRLHRQHEQLVTAIEKRKMDLADLSYKAIPKDQDGVRGCLDRCLSLFRR</sequence>
<feature type="compositionally biased region" description="Polar residues" evidence="1">
    <location>
        <begin position="326"/>
        <end position="350"/>
    </location>
</feature>
<proteinExistence type="predicted"/>